<sequence length="143" mass="16636">MSAKAGAVSIHGWTIYLHPLFRQQLEQLASQVAAQRAKDPDGYTKRNAAKRLAAITKLAFEIIPEDPSRLEYRQGGTLGAHHKHWFRAKFFQQYRLFFRYHAASKVIVFAWVNDENTKRAYGHDDDAYQLRANTRNPHFYPVF</sequence>
<dbReference type="Pfam" id="PF11663">
    <property type="entry name" value="Toxin_YhaV"/>
    <property type="match status" value="1"/>
</dbReference>
<dbReference type="RefSeq" id="WP_268081007.1">
    <property type="nucleotide sequence ID" value="NZ_CP106885.1"/>
</dbReference>
<organism evidence="1 2">
    <name type="scientific">Achromobacter spanius</name>
    <dbReference type="NCBI Taxonomy" id="217203"/>
    <lineage>
        <taxon>Bacteria</taxon>
        <taxon>Pseudomonadati</taxon>
        <taxon>Pseudomonadota</taxon>
        <taxon>Betaproteobacteria</taxon>
        <taxon>Burkholderiales</taxon>
        <taxon>Alcaligenaceae</taxon>
        <taxon>Achromobacter</taxon>
    </lineage>
</organism>
<evidence type="ECO:0000313" key="1">
    <source>
        <dbReference type="EMBL" id="WFP05869.1"/>
    </source>
</evidence>
<evidence type="ECO:0000313" key="2">
    <source>
        <dbReference type="Proteomes" id="UP001214170"/>
    </source>
</evidence>
<keyword evidence="2" id="KW-1185">Reference proteome</keyword>
<accession>A0ABY8GMR8</accession>
<protein>
    <submittedName>
        <fullName evidence="1">Type II toxin-antitoxin system YhaV family toxin</fullName>
    </submittedName>
</protein>
<dbReference type="Proteomes" id="UP001214170">
    <property type="component" value="Chromosome"/>
</dbReference>
<gene>
    <name evidence="1" type="ORF">P8T11_16165</name>
</gene>
<proteinExistence type="predicted"/>
<dbReference type="EMBL" id="CP121261">
    <property type="protein sequence ID" value="WFP05869.1"/>
    <property type="molecule type" value="Genomic_DNA"/>
</dbReference>
<name>A0ABY8GMR8_9BURK</name>
<dbReference type="InterPro" id="IPR021679">
    <property type="entry name" value="Toxin_endonuclease_YhaV"/>
</dbReference>
<reference evidence="1 2" key="1">
    <citation type="submission" date="2023-03" db="EMBL/GenBank/DDBJ databases">
        <title>Achromobacter spanius LIG8.</title>
        <authorList>
            <person name="Shrestha S."/>
        </authorList>
    </citation>
    <scope>NUCLEOTIDE SEQUENCE [LARGE SCALE GENOMIC DNA]</scope>
    <source>
        <strain evidence="1 2">LIG8</strain>
    </source>
</reference>